<reference evidence="7 8" key="1">
    <citation type="journal article" date="2009" name="Stand. Genomic Sci.">
        <title>Complete genome sequence of Catenulispora acidiphila type strain (ID 139908).</title>
        <authorList>
            <person name="Copeland A."/>
            <person name="Lapidus A."/>
            <person name="Glavina Del Rio T."/>
            <person name="Nolan M."/>
            <person name="Lucas S."/>
            <person name="Chen F."/>
            <person name="Tice H."/>
            <person name="Cheng J.F."/>
            <person name="Bruce D."/>
            <person name="Goodwin L."/>
            <person name="Pitluck S."/>
            <person name="Mikhailova N."/>
            <person name="Pati A."/>
            <person name="Ivanova N."/>
            <person name="Mavromatis K."/>
            <person name="Chen A."/>
            <person name="Palaniappan K."/>
            <person name="Chain P."/>
            <person name="Land M."/>
            <person name="Hauser L."/>
            <person name="Chang Y.J."/>
            <person name="Jeffries C.D."/>
            <person name="Chertkov O."/>
            <person name="Brettin T."/>
            <person name="Detter J.C."/>
            <person name="Han C."/>
            <person name="Ali Z."/>
            <person name="Tindall B.J."/>
            <person name="Goker M."/>
            <person name="Bristow J."/>
            <person name="Eisen J.A."/>
            <person name="Markowitz V."/>
            <person name="Hugenholtz P."/>
            <person name="Kyrpides N.C."/>
            <person name="Klenk H.P."/>
        </authorList>
    </citation>
    <scope>NUCLEOTIDE SEQUENCE [LARGE SCALE GENOMIC DNA]</scope>
    <source>
        <strain evidence="8">DSM 44928 / JCM 14897 / NBRC 102108 / NRRL B-24433 / ID139908</strain>
    </source>
</reference>
<feature type="transmembrane region" description="Helical" evidence="5">
    <location>
        <begin position="267"/>
        <end position="291"/>
    </location>
</feature>
<keyword evidence="4 5" id="KW-0472">Membrane</keyword>
<evidence type="ECO:0000256" key="1">
    <source>
        <dbReference type="ARBA" id="ARBA00004141"/>
    </source>
</evidence>
<evidence type="ECO:0000256" key="3">
    <source>
        <dbReference type="ARBA" id="ARBA00022989"/>
    </source>
</evidence>
<feature type="transmembrane region" description="Helical" evidence="5">
    <location>
        <begin position="333"/>
        <end position="351"/>
    </location>
</feature>
<evidence type="ECO:0000313" key="7">
    <source>
        <dbReference type="EMBL" id="ACU69507.1"/>
    </source>
</evidence>
<dbReference type="KEGG" id="cai:Caci_0570"/>
<feature type="transmembrane region" description="Helical" evidence="5">
    <location>
        <begin position="103"/>
        <end position="120"/>
    </location>
</feature>
<dbReference type="HOGENOM" id="CLU_768714_0_0_11"/>
<evidence type="ECO:0000256" key="2">
    <source>
        <dbReference type="ARBA" id="ARBA00022692"/>
    </source>
</evidence>
<feature type="transmembrane region" description="Helical" evidence="5">
    <location>
        <begin position="79"/>
        <end position="97"/>
    </location>
</feature>
<protein>
    <recommendedName>
        <fullName evidence="6">Integral membrane bound transporter domain-containing protein</fullName>
    </recommendedName>
</protein>
<name>C7PYV1_CATAD</name>
<feature type="transmembrane region" description="Helical" evidence="5">
    <location>
        <begin position="27"/>
        <end position="47"/>
    </location>
</feature>
<dbReference type="InParanoid" id="C7PYV1"/>
<keyword evidence="3 5" id="KW-1133">Transmembrane helix</keyword>
<evidence type="ECO:0000256" key="4">
    <source>
        <dbReference type="ARBA" id="ARBA00023136"/>
    </source>
</evidence>
<comment type="subcellular location">
    <subcellularLocation>
        <location evidence="1">Membrane</location>
        <topology evidence="1">Multi-pass membrane protein</topology>
    </subcellularLocation>
</comment>
<dbReference type="eggNOG" id="COG1289">
    <property type="taxonomic scope" value="Bacteria"/>
</dbReference>
<proteinExistence type="predicted"/>
<evidence type="ECO:0000313" key="8">
    <source>
        <dbReference type="Proteomes" id="UP000000851"/>
    </source>
</evidence>
<accession>C7PYV1</accession>
<feature type="transmembrane region" description="Helical" evidence="5">
    <location>
        <begin position="151"/>
        <end position="172"/>
    </location>
</feature>
<gene>
    <name evidence="7" type="ordered locus">Caci_0570</name>
</gene>
<dbReference type="AlphaFoldDB" id="C7PYV1"/>
<evidence type="ECO:0000259" key="6">
    <source>
        <dbReference type="Pfam" id="PF13515"/>
    </source>
</evidence>
<feature type="domain" description="Integral membrane bound transporter" evidence="6">
    <location>
        <begin position="225"/>
        <end position="346"/>
    </location>
</feature>
<dbReference type="STRING" id="479433.Caci_0570"/>
<dbReference type="GO" id="GO:0016020">
    <property type="term" value="C:membrane"/>
    <property type="evidence" value="ECO:0007669"/>
    <property type="project" value="UniProtKB-SubCell"/>
</dbReference>
<organism evidence="7 8">
    <name type="scientific">Catenulispora acidiphila (strain DSM 44928 / JCM 14897 / NBRC 102108 / NRRL B-24433 / ID139908)</name>
    <dbReference type="NCBI Taxonomy" id="479433"/>
    <lineage>
        <taxon>Bacteria</taxon>
        <taxon>Bacillati</taxon>
        <taxon>Actinomycetota</taxon>
        <taxon>Actinomycetes</taxon>
        <taxon>Catenulisporales</taxon>
        <taxon>Catenulisporaceae</taxon>
        <taxon>Catenulispora</taxon>
    </lineage>
</organism>
<dbReference type="EMBL" id="CP001700">
    <property type="protein sequence ID" value="ACU69507.1"/>
    <property type="molecule type" value="Genomic_DNA"/>
</dbReference>
<evidence type="ECO:0000256" key="5">
    <source>
        <dbReference type="SAM" id="Phobius"/>
    </source>
</evidence>
<sequence length="359" mass="37741">MAQVKDPTPVKDHAVRLVRFQRIEIDATRLVLSGIALALPVAIGAATDRLADGLTAVLGALLVSAAGHEGGWRARCVDLGASAAVGALVVWLGALIGAHGNLASVWIVAMAFGAAMAGGIGTLEARIAANATVFTVIGAHLGTGPESPGHIVLYVALGMAAAAALTLGTHALGRALSPLRRRELEGPPGPEWPFRRSVPKWRAGLRTWHGWQYAVRLVTSIAVAEVVSQFRPGAHTYWIALTVTLVVLRDEAAAPMRALERGLGTTIGVLVGGGLIGVLPTWGIVALIGVIGAVRPYLKLANYTAYAAVMTPLITMLNELGNDISWAVLRERVLDTLIGCAIGLCVGYLPWRMWANRQR</sequence>
<dbReference type="Proteomes" id="UP000000851">
    <property type="component" value="Chromosome"/>
</dbReference>
<dbReference type="Pfam" id="PF13515">
    <property type="entry name" value="FUSC_2"/>
    <property type="match status" value="1"/>
</dbReference>
<dbReference type="InterPro" id="IPR049453">
    <property type="entry name" value="Memb_transporter_dom"/>
</dbReference>
<keyword evidence="8" id="KW-1185">Reference proteome</keyword>
<keyword evidence="2 5" id="KW-0812">Transmembrane</keyword>